<proteinExistence type="predicted"/>
<dbReference type="Pfam" id="PF00219">
    <property type="entry name" value="IGFBP"/>
    <property type="match status" value="1"/>
</dbReference>
<dbReference type="Gene3D" id="4.10.40.20">
    <property type="match status" value="1"/>
</dbReference>
<dbReference type="InterPro" id="IPR000867">
    <property type="entry name" value="IGFBP-like"/>
</dbReference>
<dbReference type="AlphaFoldDB" id="A0A8J9ZSU8"/>
<evidence type="ECO:0000259" key="3">
    <source>
        <dbReference type="Pfam" id="PF00219"/>
    </source>
</evidence>
<feature type="domain" description="IGFBP N-terminal" evidence="3">
    <location>
        <begin position="38"/>
        <end position="79"/>
    </location>
</feature>
<dbReference type="EMBL" id="OV696689">
    <property type="protein sequence ID" value="CAH1261502.1"/>
    <property type="molecule type" value="Genomic_DNA"/>
</dbReference>
<keyword evidence="2" id="KW-0732">Signal</keyword>
<dbReference type="InterPro" id="IPR009030">
    <property type="entry name" value="Growth_fac_rcpt_cys_sf"/>
</dbReference>
<feature type="signal peptide" evidence="2">
    <location>
        <begin position="1"/>
        <end position="23"/>
    </location>
</feature>
<protein>
    <submittedName>
        <fullName evidence="4">Hypp2377 protein</fullName>
    </submittedName>
</protein>
<dbReference type="OrthoDB" id="6088462at2759"/>
<keyword evidence="5" id="KW-1185">Reference proteome</keyword>
<evidence type="ECO:0000256" key="1">
    <source>
        <dbReference type="ARBA" id="ARBA00023157"/>
    </source>
</evidence>
<evidence type="ECO:0000313" key="5">
    <source>
        <dbReference type="Proteomes" id="UP000838412"/>
    </source>
</evidence>
<gene>
    <name evidence="4" type="primary">Hypp2377</name>
    <name evidence="4" type="ORF">BLAG_LOCUS16905</name>
</gene>
<reference evidence="4" key="1">
    <citation type="submission" date="2022-01" db="EMBL/GenBank/DDBJ databases">
        <authorList>
            <person name="Braso-Vives M."/>
        </authorList>
    </citation>
    <scope>NUCLEOTIDE SEQUENCE</scope>
</reference>
<keyword evidence="1" id="KW-1015">Disulfide bond</keyword>
<evidence type="ECO:0000313" key="4">
    <source>
        <dbReference type="EMBL" id="CAH1261502.1"/>
    </source>
</evidence>
<dbReference type="SUPFAM" id="SSF57184">
    <property type="entry name" value="Growth factor receptor domain"/>
    <property type="match status" value="1"/>
</dbReference>
<organism evidence="4 5">
    <name type="scientific">Branchiostoma lanceolatum</name>
    <name type="common">Common lancelet</name>
    <name type="synonym">Amphioxus lanceolatum</name>
    <dbReference type="NCBI Taxonomy" id="7740"/>
    <lineage>
        <taxon>Eukaryota</taxon>
        <taxon>Metazoa</taxon>
        <taxon>Chordata</taxon>
        <taxon>Cephalochordata</taxon>
        <taxon>Leptocardii</taxon>
        <taxon>Amphioxiformes</taxon>
        <taxon>Branchiostomatidae</taxon>
        <taxon>Branchiostoma</taxon>
    </lineage>
</organism>
<evidence type="ECO:0000256" key="2">
    <source>
        <dbReference type="SAM" id="SignalP"/>
    </source>
</evidence>
<name>A0A8J9ZSU8_BRALA</name>
<feature type="chain" id="PRO_5035476613" evidence="2">
    <location>
        <begin position="24"/>
        <end position="126"/>
    </location>
</feature>
<dbReference type="Proteomes" id="UP000838412">
    <property type="component" value="Chromosome 4"/>
</dbReference>
<sequence length="126" mass="13244">MITYNMAPLSLFLLLLAVHRSSSLSIACLWSPGSLTNPCPEPPADCELVTSICGCQVCASLEGEPCGNGAPGCASGLTCVYPTCEETVQEYIQPDGTVLQAISPCLWNWRPGTCQASPLNGFYPSG</sequence>
<accession>A0A8J9ZSU8</accession>
<dbReference type="GO" id="GO:0005576">
    <property type="term" value="C:extracellular region"/>
    <property type="evidence" value="ECO:0007669"/>
    <property type="project" value="InterPro"/>
</dbReference>